<keyword evidence="3" id="KW-1185">Reference proteome</keyword>
<dbReference type="Proteomes" id="UP000239706">
    <property type="component" value="Unassembled WGS sequence"/>
</dbReference>
<organism evidence="2 3">
    <name type="scientific">Clostridium liquoris</name>
    <dbReference type="NCBI Taxonomy" id="1289519"/>
    <lineage>
        <taxon>Bacteria</taxon>
        <taxon>Bacillati</taxon>
        <taxon>Bacillota</taxon>
        <taxon>Clostridia</taxon>
        <taxon>Eubacteriales</taxon>
        <taxon>Clostridiaceae</taxon>
        <taxon>Clostridium</taxon>
    </lineage>
</organism>
<accession>A0A2T0B0E5</accession>
<reference evidence="2 3" key="1">
    <citation type="submission" date="2018-03" db="EMBL/GenBank/DDBJ databases">
        <title>Genome sequence of Clostridium liquoris DSM 100320.</title>
        <authorList>
            <person name="Poehlein A."/>
            <person name="Daniel R."/>
        </authorList>
    </citation>
    <scope>NUCLEOTIDE SEQUENCE [LARGE SCALE GENOMIC DNA]</scope>
    <source>
        <strain evidence="2 3">DSM 100320</strain>
    </source>
</reference>
<proteinExistence type="predicted"/>
<dbReference type="EMBL" id="PVXO01000070">
    <property type="protein sequence ID" value="PRR77010.1"/>
    <property type="molecule type" value="Genomic_DNA"/>
</dbReference>
<evidence type="ECO:0000256" key="1">
    <source>
        <dbReference type="SAM" id="MobiDB-lite"/>
    </source>
</evidence>
<name>A0A2T0B0E5_9CLOT</name>
<feature type="region of interest" description="Disordered" evidence="1">
    <location>
        <begin position="1"/>
        <end position="24"/>
    </location>
</feature>
<evidence type="ECO:0000313" key="2">
    <source>
        <dbReference type="EMBL" id="PRR77010.1"/>
    </source>
</evidence>
<evidence type="ECO:0000313" key="3">
    <source>
        <dbReference type="Proteomes" id="UP000239706"/>
    </source>
</evidence>
<dbReference type="AlphaFoldDB" id="A0A2T0B0E5"/>
<gene>
    <name evidence="2" type="ORF">CLLI_26250</name>
</gene>
<sequence length="46" mass="5338">MESKGKKNTLPMRSSTKSDNEKKDVQISMALVSDQFCIKMFDYMVF</sequence>
<dbReference type="RefSeq" id="WP_170063737.1">
    <property type="nucleotide sequence ID" value="NZ_PVXO01000070.1"/>
</dbReference>
<comment type="caution">
    <text evidence="2">The sequence shown here is derived from an EMBL/GenBank/DDBJ whole genome shotgun (WGS) entry which is preliminary data.</text>
</comment>
<protein>
    <submittedName>
        <fullName evidence="2">Uncharacterized protein</fullName>
    </submittedName>
</protein>